<dbReference type="PROSITE" id="PS50851">
    <property type="entry name" value="CHEW"/>
    <property type="match status" value="1"/>
</dbReference>
<feature type="domain" description="CheW-like" evidence="2">
    <location>
        <begin position="72"/>
        <end position="207"/>
    </location>
</feature>
<dbReference type="Proteomes" id="UP001366060">
    <property type="component" value="Unassembled WGS sequence"/>
</dbReference>
<proteinExistence type="predicted"/>
<organism evidence="3 4">
    <name type="scientific">Psychromonas arctica</name>
    <dbReference type="NCBI Taxonomy" id="168275"/>
    <lineage>
        <taxon>Bacteria</taxon>
        <taxon>Pseudomonadati</taxon>
        <taxon>Pseudomonadota</taxon>
        <taxon>Gammaproteobacteria</taxon>
        <taxon>Alteromonadales</taxon>
        <taxon>Psychromonadaceae</taxon>
        <taxon>Psychromonas</taxon>
    </lineage>
</organism>
<feature type="region of interest" description="Disordered" evidence="1">
    <location>
        <begin position="1"/>
        <end position="35"/>
    </location>
</feature>
<keyword evidence="4" id="KW-1185">Reference proteome</keyword>
<dbReference type="RefSeq" id="WP_341626700.1">
    <property type="nucleotide sequence ID" value="NZ_JBAKBA010000003.1"/>
</dbReference>
<name>A0ABU9H8H6_9GAMM</name>
<dbReference type="InterPro" id="IPR036061">
    <property type="entry name" value="CheW-like_dom_sf"/>
</dbReference>
<reference evidence="3 4" key="1">
    <citation type="submission" date="2024-02" db="EMBL/GenBank/DDBJ databases">
        <title>Bacteria isolated from the canopy kelp, Nereocystis luetkeana.</title>
        <authorList>
            <person name="Pfister C.A."/>
            <person name="Younker I.T."/>
            <person name="Light S.H."/>
        </authorList>
    </citation>
    <scope>NUCLEOTIDE SEQUENCE [LARGE SCALE GENOMIC DNA]</scope>
    <source>
        <strain evidence="3 4">TI.2.07</strain>
    </source>
</reference>
<accession>A0ABU9H8H6</accession>
<sequence length="213" mass="24705">MKNNNNDAMKNYFDSMLRNDDKPNEESPEFAEPSELNEQLVFSSPTINIQKELEIEPVEKDDEWENLVVADQFQVLFFELNHITFAIPLTDLGGIYHLTDSLNFLMGKPEWFRGVMSYNERLYNIVDTSSWLQLGRNATDLNYTHFILLGDTAWGLSCEKLLGTENLNRDQIRWRDKKGSRPWLAGMVKQKMCALIHAKELVKLLDQGMDIRG</sequence>
<dbReference type="InterPro" id="IPR002545">
    <property type="entry name" value="CheW-lke_dom"/>
</dbReference>
<dbReference type="EMBL" id="JBAKBA010000003">
    <property type="protein sequence ID" value="MEL0657967.1"/>
    <property type="molecule type" value="Genomic_DNA"/>
</dbReference>
<dbReference type="SUPFAM" id="SSF50341">
    <property type="entry name" value="CheW-like"/>
    <property type="match status" value="1"/>
</dbReference>
<dbReference type="SMART" id="SM00260">
    <property type="entry name" value="CheW"/>
    <property type="match status" value="1"/>
</dbReference>
<evidence type="ECO:0000313" key="3">
    <source>
        <dbReference type="EMBL" id="MEL0657967.1"/>
    </source>
</evidence>
<protein>
    <submittedName>
        <fullName evidence="3">Chemotaxis protein CheW</fullName>
    </submittedName>
</protein>
<dbReference type="Pfam" id="PF01584">
    <property type="entry name" value="CheW"/>
    <property type="match status" value="1"/>
</dbReference>
<evidence type="ECO:0000313" key="4">
    <source>
        <dbReference type="Proteomes" id="UP001366060"/>
    </source>
</evidence>
<evidence type="ECO:0000259" key="2">
    <source>
        <dbReference type="PROSITE" id="PS50851"/>
    </source>
</evidence>
<evidence type="ECO:0000256" key="1">
    <source>
        <dbReference type="SAM" id="MobiDB-lite"/>
    </source>
</evidence>
<gene>
    <name evidence="3" type="ORF">V6255_02345</name>
</gene>
<comment type="caution">
    <text evidence="3">The sequence shown here is derived from an EMBL/GenBank/DDBJ whole genome shotgun (WGS) entry which is preliminary data.</text>
</comment>